<keyword evidence="1" id="KW-1133">Transmembrane helix</keyword>
<keyword evidence="1" id="KW-0472">Membrane</keyword>
<accession>A0A6N7TVT9</accession>
<feature type="transmembrane region" description="Helical" evidence="1">
    <location>
        <begin position="201"/>
        <end position="221"/>
    </location>
</feature>
<gene>
    <name evidence="2" type="ORF">GKC41_04220</name>
</gene>
<organism evidence="2 3">
    <name type="scientific">Bifidobacterium asteroides</name>
    <dbReference type="NCBI Taxonomy" id="1684"/>
    <lineage>
        <taxon>Bacteria</taxon>
        <taxon>Bacillati</taxon>
        <taxon>Actinomycetota</taxon>
        <taxon>Actinomycetes</taxon>
        <taxon>Bifidobacteriales</taxon>
        <taxon>Bifidobacteriaceae</taxon>
        <taxon>Bifidobacterium</taxon>
    </lineage>
</organism>
<dbReference type="EMBL" id="WKKW01000002">
    <property type="protein sequence ID" value="MSD90867.1"/>
    <property type="molecule type" value="Genomic_DNA"/>
</dbReference>
<feature type="transmembrane region" description="Helical" evidence="1">
    <location>
        <begin position="120"/>
        <end position="141"/>
    </location>
</feature>
<keyword evidence="1" id="KW-0812">Transmembrane</keyword>
<reference evidence="2 3" key="1">
    <citation type="submission" date="2019-11" db="EMBL/GenBank/DDBJ databases">
        <title>Draft Genome Sequence of Plant Growth-Promoting Rhizosphere-Associated Bacteria.</title>
        <authorList>
            <person name="Vasilyev I.Y."/>
            <person name="Radchenko V."/>
            <person name="Ilnitskaya E.V."/>
        </authorList>
    </citation>
    <scope>NUCLEOTIDE SEQUENCE [LARGE SCALE GENOMIC DNA]</scope>
    <source>
        <strain evidence="2 3">VRA_9sq_n</strain>
    </source>
</reference>
<dbReference type="Proteomes" id="UP000436357">
    <property type="component" value="Unassembled WGS sequence"/>
</dbReference>
<evidence type="ECO:0000313" key="3">
    <source>
        <dbReference type="Proteomes" id="UP000436357"/>
    </source>
</evidence>
<feature type="transmembrane region" description="Helical" evidence="1">
    <location>
        <begin position="147"/>
        <end position="170"/>
    </location>
</feature>
<evidence type="ECO:0000313" key="2">
    <source>
        <dbReference type="EMBL" id="MSD90867.1"/>
    </source>
</evidence>
<comment type="caution">
    <text evidence="2">The sequence shown here is derived from an EMBL/GenBank/DDBJ whole genome shotgun (WGS) entry which is preliminary data.</text>
</comment>
<protein>
    <submittedName>
        <fullName evidence="2">Uncharacterized protein</fullName>
    </submittedName>
</protein>
<dbReference type="OrthoDB" id="3238825at2"/>
<sequence length="276" mass="30259">MSEPSGGGADAGEVSDDVIDWIDKVDKFALSWFLSSMLERVPHARLGAVEFSLGGVLWKTVLYGLAYVAGFACGWYYLFDQDQDWVRTWIVCLLLLAFFVGFAVRNLLGRYEYGKERPGPWFVVLSFLFVPVIGVVLGAASSTSGGVFRWVPVSVTVLVVVGVSVFPVVMRLVRNRFASWAVMVVLCVVPSWMLVKPTGSAGASLFWCCLVGVVGALWFVLDMLGIEKCASMHRDAAFEWLAAWALAFDLTLTIASIIGSSNSYMGVYKDDDDTGR</sequence>
<feature type="transmembrane region" description="Helical" evidence="1">
    <location>
        <begin position="241"/>
        <end position="259"/>
    </location>
</feature>
<dbReference type="RefSeq" id="WP_154313116.1">
    <property type="nucleotide sequence ID" value="NZ_WKKW01000002.1"/>
</dbReference>
<dbReference type="AlphaFoldDB" id="A0A6N7TVT9"/>
<name>A0A6N7TVT9_9BIFI</name>
<feature type="transmembrane region" description="Helical" evidence="1">
    <location>
        <begin position="61"/>
        <end position="79"/>
    </location>
</feature>
<proteinExistence type="predicted"/>
<evidence type="ECO:0000256" key="1">
    <source>
        <dbReference type="SAM" id="Phobius"/>
    </source>
</evidence>
<feature type="transmembrane region" description="Helical" evidence="1">
    <location>
        <begin position="85"/>
        <end position="108"/>
    </location>
</feature>
<feature type="transmembrane region" description="Helical" evidence="1">
    <location>
        <begin position="177"/>
        <end position="195"/>
    </location>
</feature>